<evidence type="ECO:0000313" key="1">
    <source>
        <dbReference type="EMBL" id="NVP03168.1"/>
    </source>
</evidence>
<reference evidence="1 2" key="1">
    <citation type="submission" date="2020-06" db="EMBL/GenBank/DDBJ databases">
        <title>Photobacterium damselae subsp. damselae comparative genomics.</title>
        <authorList>
            <person name="Osorio C.R."/>
        </authorList>
    </citation>
    <scope>NUCLEOTIDE SEQUENCE [LARGE SCALE GENOMIC DNA]</scope>
    <source>
        <strain evidence="1 2">TW250/03</strain>
    </source>
</reference>
<name>A0A850R3R8_PHODD</name>
<accession>A0A850R3R8</accession>
<gene>
    <name evidence="1" type="ORF">HWA77_23460</name>
</gene>
<dbReference type="EMBL" id="JABXOR010001517">
    <property type="protein sequence ID" value="NVP03168.1"/>
    <property type="molecule type" value="Genomic_DNA"/>
</dbReference>
<comment type="caution">
    <text evidence="1">The sequence shown here is derived from an EMBL/GenBank/DDBJ whole genome shotgun (WGS) entry which is preliminary data.</text>
</comment>
<evidence type="ECO:0008006" key="3">
    <source>
        <dbReference type="Google" id="ProtNLM"/>
    </source>
</evidence>
<dbReference type="AlphaFoldDB" id="A0A850R3R8"/>
<sequence>MNTLPSAYERKSTISTYWHNKACDLLASAKILWDAMKNNSQARITSHSTYLMLMGMSFEVLFKAHCVAQGIENDRLKNSHDLAEIAKIAGFNLSKEDNKILTVLSAFVVWDGRYPIPKKSSQFDQHGKNIESTAYDREKLGSLDILKPNDTFKFDNLHILWRRYSDRYMLKYN</sequence>
<dbReference type="Proteomes" id="UP000533429">
    <property type="component" value="Unassembled WGS sequence"/>
</dbReference>
<proteinExistence type="predicted"/>
<protein>
    <recommendedName>
        <fullName evidence="3">HEPN domain-containing protein</fullName>
    </recommendedName>
</protein>
<organism evidence="1 2">
    <name type="scientific">Photobacterium damselae subsp. damselae</name>
    <name type="common">Listonella damsela</name>
    <dbReference type="NCBI Taxonomy" id="85581"/>
    <lineage>
        <taxon>Bacteria</taxon>
        <taxon>Pseudomonadati</taxon>
        <taxon>Pseudomonadota</taxon>
        <taxon>Gammaproteobacteria</taxon>
        <taxon>Vibrionales</taxon>
        <taxon>Vibrionaceae</taxon>
        <taxon>Photobacterium</taxon>
    </lineage>
</organism>
<evidence type="ECO:0000313" key="2">
    <source>
        <dbReference type="Proteomes" id="UP000533429"/>
    </source>
</evidence>